<feature type="compositionally biased region" description="Basic and acidic residues" evidence="2">
    <location>
        <begin position="20"/>
        <end position="31"/>
    </location>
</feature>
<name>A0A210PKV9_MIZYE</name>
<dbReference type="SUPFAM" id="SSF48371">
    <property type="entry name" value="ARM repeat"/>
    <property type="match status" value="1"/>
</dbReference>
<dbReference type="CDD" id="cd12547">
    <property type="entry name" value="RRM1_2_PAR10"/>
    <property type="match status" value="1"/>
</dbReference>
<gene>
    <name evidence="4" type="ORF">KP79_PYT21350</name>
</gene>
<evidence type="ECO:0000313" key="4">
    <source>
        <dbReference type="EMBL" id="OWF37130.1"/>
    </source>
</evidence>
<dbReference type="GO" id="GO:0003743">
    <property type="term" value="F:translation initiation factor activity"/>
    <property type="evidence" value="ECO:0007669"/>
    <property type="project" value="UniProtKB-KW"/>
</dbReference>
<evidence type="ECO:0000313" key="5">
    <source>
        <dbReference type="Proteomes" id="UP000242188"/>
    </source>
</evidence>
<dbReference type="GO" id="GO:0003729">
    <property type="term" value="F:mRNA binding"/>
    <property type="evidence" value="ECO:0007669"/>
    <property type="project" value="TreeGrafter"/>
</dbReference>
<evidence type="ECO:0000256" key="2">
    <source>
        <dbReference type="SAM" id="MobiDB-lite"/>
    </source>
</evidence>
<dbReference type="InterPro" id="IPR034464">
    <property type="entry name" value="PAR10_RRM1_2"/>
</dbReference>
<dbReference type="GO" id="GO:0016281">
    <property type="term" value="C:eukaryotic translation initiation factor 4F complex"/>
    <property type="evidence" value="ECO:0007669"/>
    <property type="project" value="TreeGrafter"/>
</dbReference>
<dbReference type="InterPro" id="IPR000504">
    <property type="entry name" value="RRM_dom"/>
</dbReference>
<dbReference type="SMART" id="SM00360">
    <property type="entry name" value="RRM"/>
    <property type="match status" value="3"/>
</dbReference>
<dbReference type="OrthoDB" id="514777at2759"/>
<feature type="region of interest" description="Disordered" evidence="2">
    <location>
        <begin position="1"/>
        <end position="31"/>
    </location>
</feature>
<feature type="coiled-coil region" evidence="1">
    <location>
        <begin position="931"/>
        <end position="975"/>
    </location>
</feature>
<protein>
    <submittedName>
        <fullName evidence="4">Eukaryotic translation initiation factor 4 gamma 3</fullName>
    </submittedName>
</protein>
<dbReference type="AlphaFoldDB" id="A0A210PKV9"/>
<evidence type="ECO:0000259" key="3">
    <source>
        <dbReference type="SMART" id="SM00360"/>
    </source>
</evidence>
<dbReference type="InterPro" id="IPR035979">
    <property type="entry name" value="RBD_domain_sf"/>
</dbReference>
<feature type="domain" description="RRM" evidence="3">
    <location>
        <begin position="424"/>
        <end position="497"/>
    </location>
</feature>
<evidence type="ECO:0000256" key="1">
    <source>
        <dbReference type="SAM" id="Coils"/>
    </source>
</evidence>
<dbReference type="Gene3D" id="3.30.70.330">
    <property type="match status" value="2"/>
</dbReference>
<accession>A0A210PKV9</accession>
<organism evidence="4 5">
    <name type="scientific">Mizuhopecten yessoensis</name>
    <name type="common">Japanese scallop</name>
    <name type="synonym">Patinopecten yessoensis</name>
    <dbReference type="NCBI Taxonomy" id="6573"/>
    <lineage>
        <taxon>Eukaryota</taxon>
        <taxon>Metazoa</taxon>
        <taxon>Spiralia</taxon>
        <taxon>Lophotrochozoa</taxon>
        <taxon>Mollusca</taxon>
        <taxon>Bivalvia</taxon>
        <taxon>Autobranchia</taxon>
        <taxon>Pteriomorphia</taxon>
        <taxon>Pectinida</taxon>
        <taxon>Pectinoidea</taxon>
        <taxon>Pectinidae</taxon>
        <taxon>Mizuhopecten</taxon>
    </lineage>
</organism>
<dbReference type="Proteomes" id="UP000242188">
    <property type="component" value="Unassembled WGS sequence"/>
</dbReference>
<dbReference type="Pfam" id="PF23085">
    <property type="entry name" value="RRM_PARP14_3"/>
    <property type="match status" value="2"/>
</dbReference>
<dbReference type="PANTHER" id="PTHR23253:SF78">
    <property type="entry name" value="EUKARYOTIC TRANSLATION INITIATION FACTOR 4G1, ISOFORM B-RELATED"/>
    <property type="match status" value="1"/>
</dbReference>
<keyword evidence="5" id="KW-1185">Reference proteome</keyword>
<proteinExistence type="predicted"/>
<dbReference type="InterPro" id="IPR003890">
    <property type="entry name" value="MIF4G-like_typ-3"/>
</dbReference>
<dbReference type="InterPro" id="IPR012677">
    <property type="entry name" value="Nucleotide-bd_a/b_plait_sf"/>
</dbReference>
<dbReference type="SUPFAM" id="SSF54928">
    <property type="entry name" value="RNA-binding domain, RBD"/>
    <property type="match status" value="1"/>
</dbReference>
<keyword evidence="4" id="KW-0648">Protein biosynthesis</keyword>
<feature type="domain" description="RRM" evidence="3">
    <location>
        <begin position="590"/>
        <end position="659"/>
    </location>
</feature>
<comment type="caution">
    <text evidence="4">The sequence shown here is derived from an EMBL/GenBank/DDBJ whole genome shotgun (WGS) entry which is preliminary data.</text>
</comment>
<dbReference type="Pfam" id="PF02854">
    <property type="entry name" value="MIF4G"/>
    <property type="match status" value="1"/>
</dbReference>
<dbReference type="InterPro" id="IPR016024">
    <property type="entry name" value="ARM-type_fold"/>
</dbReference>
<feature type="region of interest" description="Disordered" evidence="2">
    <location>
        <begin position="771"/>
        <end position="805"/>
    </location>
</feature>
<reference evidence="4 5" key="1">
    <citation type="journal article" date="2017" name="Nat. Ecol. Evol.">
        <title>Scallop genome provides insights into evolution of bilaterian karyotype and development.</title>
        <authorList>
            <person name="Wang S."/>
            <person name="Zhang J."/>
            <person name="Jiao W."/>
            <person name="Li J."/>
            <person name="Xun X."/>
            <person name="Sun Y."/>
            <person name="Guo X."/>
            <person name="Huan P."/>
            <person name="Dong B."/>
            <person name="Zhang L."/>
            <person name="Hu X."/>
            <person name="Sun X."/>
            <person name="Wang J."/>
            <person name="Zhao C."/>
            <person name="Wang Y."/>
            <person name="Wang D."/>
            <person name="Huang X."/>
            <person name="Wang R."/>
            <person name="Lv J."/>
            <person name="Li Y."/>
            <person name="Zhang Z."/>
            <person name="Liu B."/>
            <person name="Lu W."/>
            <person name="Hui Y."/>
            <person name="Liang J."/>
            <person name="Zhou Z."/>
            <person name="Hou R."/>
            <person name="Li X."/>
            <person name="Liu Y."/>
            <person name="Li H."/>
            <person name="Ning X."/>
            <person name="Lin Y."/>
            <person name="Zhao L."/>
            <person name="Xing Q."/>
            <person name="Dou J."/>
            <person name="Li Y."/>
            <person name="Mao J."/>
            <person name="Guo H."/>
            <person name="Dou H."/>
            <person name="Li T."/>
            <person name="Mu C."/>
            <person name="Jiang W."/>
            <person name="Fu Q."/>
            <person name="Fu X."/>
            <person name="Miao Y."/>
            <person name="Liu J."/>
            <person name="Yu Q."/>
            <person name="Li R."/>
            <person name="Liao H."/>
            <person name="Li X."/>
            <person name="Kong Y."/>
            <person name="Jiang Z."/>
            <person name="Chourrout D."/>
            <person name="Li R."/>
            <person name="Bao Z."/>
        </authorList>
    </citation>
    <scope>NUCLEOTIDE SEQUENCE [LARGE SCALE GENOMIC DNA]</scope>
    <source>
        <strain evidence="4 5">PY_sf001</strain>
    </source>
</reference>
<keyword evidence="4" id="KW-0396">Initiation factor</keyword>
<dbReference type="STRING" id="6573.A0A210PKV9"/>
<dbReference type="EMBL" id="NEDP02005594">
    <property type="protein sequence ID" value="OWF37130.1"/>
    <property type="molecule type" value="Genomic_DNA"/>
</dbReference>
<sequence length="996" mass="113067">MADEWSSPPICSKQGKSSRKNREDLGSPEKQVAEDFSVESICTAVKVKIVKLEDEEKEKMSFYPKGNSNLIHYLCKHDLANLATEQGWKLILEKMDQKLLPKLLIKKEVPIENCRDKVRELIVKALPNLHQEKCDLSSLSNKEPSDRELDNKGPLQQALACLVPLIKAGQNQADVLYDKDLNCLIITGPTETVKQLHMEAKVKLYSVTMETVLESPSHGCLLRTFRVIDKLRGQYHGLTVVVQDCNTKVTWTGTEENIRGGREEMEKFVREIKANTFHVSKVMKKLLLTPEIKHYIDNVLQRDGITCVWQVTETRQVQVWSMQASSSKRVGLKIRENFKEEAFLVKDFPLISKLSKLGFGLGTADMNHFSVEETSDTVHVAAKSGTMQKIYQYLQDLEDQPTPGKQPSVNQEGDNSEKTTSGCTIEVRGMDKLTSNDTVELYFESKRAVGRPVDIENFDASKREKDGVIFITYENEEDAQLVLGRQHTLDKSSLTVRLFEALEPVPDPLFYQEKVFFRNMNSNTTQKMLENFLKSKVNVFPIEFLYGEEEGAVLVTFDGSADFEKLKNACQNSPLENCLLEAKRVPVSQSVLVSGVGKRTSLNTLKFYFENSRRSGDSDVTEVKEISDGYFLAIFKDPEVIDRVCQRTHKLDGKTLTVQTYHEMLGHRVSHTGPTFKVPCPLVIKDADQNKVQHLMSSDMTKLEKQLNDHHTKLHWPGDIPGHLKLECLLTEDVVDSNRLVISWEEVVRNILSNFLAKARDLKAQVVVTSPDVAGSTKDSSAKDGGTEHDGGGRMTKGGHKTGGPCDTIIKHTTGQNDKLYKADDAWKPRKSIEKIHDPEEKKTEVLYKKVRGILNKLSRQNFQTLVKQMSELEIDTEERLFGVVNQVYVLAVGDPRFVVAYASMCRYLAMIKVPSKTKPGEFVNFRVILLTKCQKAFEKDEDTKKEMERRQKEIKEAKLQVEDKEKLMADLEYKERQVRKRSLGNCSHGWSSTFK</sequence>
<feature type="compositionally biased region" description="Polar residues" evidence="2">
    <location>
        <begin position="403"/>
        <end position="422"/>
    </location>
</feature>
<dbReference type="Gene3D" id="1.25.40.180">
    <property type="match status" value="1"/>
</dbReference>
<keyword evidence="1" id="KW-0175">Coiled coil</keyword>
<dbReference type="PANTHER" id="PTHR23253">
    <property type="entry name" value="EUKARYOTIC TRANSLATION INITIATION FACTOR 4 GAMMA"/>
    <property type="match status" value="1"/>
</dbReference>
<feature type="domain" description="RRM" evidence="3">
    <location>
        <begin position="514"/>
        <end position="583"/>
    </location>
</feature>
<feature type="compositionally biased region" description="Basic and acidic residues" evidence="2">
    <location>
        <begin position="780"/>
        <end position="792"/>
    </location>
</feature>
<feature type="region of interest" description="Disordered" evidence="2">
    <location>
        <begin position="398"/>
        <end position="422"/>
    </location>
</feature>